<dbReference type="PANTHER" id="PTHR30589">
    <property type="entry name" value="PROLIPOPROTEIN DIACYLGLYCERYL TRANSFERASE"/>
    <property type="match status" value="1"/>
</dbReference>
<evidence type="ECO:0000256" key="6">
    <source>
        <dbReference type="ARBA" id="ARBA00023136"/>
    </source>
</evidence>
<organism evidence="8 9">
    <name type="scientific">Tractidigestivibacter scatoligenes</name>
    <name type="common">Olsenella scatoligenes</name>
    <dbReference type="NCBI Taxonomy" id="1299998"/>
    <lineage>
        <taxon>Bacteria</taxon>
        <taxon>Bacillati</taxon>
        <taxon>Actinomycetota</taxon>
        <taxon>Coriobacteriia</taxon>
        <taxon>Coriobacteriales</taxon>
        <taxon>Atopobiaceae</taxon>
        <taxon>Tractidigestivibacter</taxon>
    </lineage>
</organism>
<dbReference type="PROSITE" id="PS01311">
    <property type="entry name" value="LGT"/>
    <property type="match status" value="1"/>
</dbReference>
<feature type="transmembrane region" description="Helical" evidence="7">
    <location>
        <begin position="206"/>
        <end position="226"/>
    </location>
</feature>
<evidence type="ECO:0000313" key="8">
    <source>
        <dbReference type="EMBL" id="KUH58179.1"/>
    </source>
</evidence>
<sequence>MWLNDFYHSLNPIVFTLGPFQVRWYGIAYLAGFVCAGLVIARVARRWKLDLSTDDVLSVMIDVAVGVIVGARVFYVVFYGAGYYLEHPLEIFALNQGGMSFHGGLVGALVGGTIACKRWKLSVLTVADLAAIGAPIGLFFGRCANFVNGELWGKETSLPWGVMFPTGGAVYRHPSQLYEALLEGVVLFCVLFRLSRRQPARPQGTFIGTFLMLYGVFRFLIEFVRLPDAQLGYLLGTGWLTMGQVLSLPLVVAGAVVLVLASRNNRPQVGHLDAATDDVAAA</sequence>
<dbReference type="Pfam" id="PF01790">
    <property type="entry name" value="LGT"/>
    <property type="match status" value="1"/>
</dbReference>
<feature type="transmembrane region" description="Helical" evidence="7">
    <location>
        <begin position="123"/>
        <end position="141"/>
    </location>
</feature>
<name>A0A124EGQ1_TRASO</name>
<comment type="function">
    <text evidence="7">Catalyzes the transfer of the diacylglyceryl group from phosphatidylglycerol to the sulfhydryl group of the N-terminal cysteine of a prolipoprotein, the first step in the formation of mature lipoproteins.</text>
</comment>
<evidence type="ECO:0000256" key="7">
    <source>
        <dbReference type="HAMAP-Rule" id="MF_01147"/>
    </source>
</evidence>
<keyword evidence="9" id="KW-1185">Reference proteome</keyword>
<dbReference type="STRING" id="1299998.AUL39_08175"/>
<dbReference type="PANTHER" id="PTHR30589:SF0">
    <property type="entry name" value="PHOSPHATIDYLGLYCEROL--PROLIPOPROTEIN DIACYLGLYCERYL TRANSFERASE"/>
    <property type="match status" value="1"/>
</dbReference>
<dbReference type="EMBL" id="LOJF01000010">
    <property type="protein sequence ID" value="KUH58179.1"/>
    <property type="molecule type" value="Genomic_DNA"/>
</dbReference>
<feature type="binding site" evidence="7">
    <location>
        <position position="142"/>
    </location>
    <ligand>
        <name>a 1,2-diacyl-sn-glycero-3-phospho-(1'-sn-glycerol)</name>
        <dbReference type="ChEBI" id="CHEBI:64716"/>
    </ligand>
</feature>
<comment type="caution">
    <text evidence="8">The sequence shown here is derived from an EMBL/GenBank/DDBJ whole genome shotgun (WGS) entry which is preliminary data.</text>
</comment>
<feature type="transmembrane region" description="Helical" evidence="7">
    <location>
        <begin position="99"/>
        <end position="116"/>
    </location>
</feature>
<dbReference type="AlphaFoldDB" id="A0A124EGQ1"/>
<dbReference type="InterPro" id="IPR001640">
    <property type="entry name" value="Lgt"/>
</dbReference>
<dbReference type="NCBIfam" id="TIGR00544">
    <property type="entry name" value="lgt"/>
    <property type="match status" value="1"/>
</dbReference>
<dbReference type="EC" id="2.5.1.145" evidence="7"/>
<keyword evidence="3 7" id="KW-0808">Transferase</keyword>
<accession>A0A124EGQ1</accession>
<feature type="transmembrane region" description="Helical" evidence="7">
    <location>
        <begin position="24"/>
        <end position="44"/>
    </location>
</feature>
<evidence type="ECO:0000256" key="2">
    <source>
        <dbReference type="ARBA" id="ARBA00022475"/>
    </source>
</evidence>
<keyword evidence="5 7" id="KW-1133">Transmembrane helix</keyword>
<dbReference type="Proteomes" id="UP000054078">
    <property type="component" value="Unassembled WGS sequence"/>
</dbReference>
<comment type="catalytic activity">
    <reaction evidence="7">
        <text>L-cysteinyl-[prolipoprotein] + a 1,2-diacyl-sn-glycero-3-phospho-(1'-sn-glycerol) = an S-1,2-diacyl-sn-glyceryl-L-cysteinyl-[prolipoprotein] + sn-glycerol 1-phosphate + H(+)</text>
        <dbReference type="Rhea" id="RHEA:56712"/>
        <dbReference type="Rhea" id="RHEA-COMP:14679"/>
        <dbReference type="Rhea" id="RHEA-COMP:14680"/>
        <dbReference type="ChEBI" id="CHEBI:15378"/>
        <dbReference type="ChEBI" id="CHEBI:29950"/>
        <dbReference type="ChEBI" id="CHEBI:57685"/>
        <dbReference type="ChEBI" id="CHEBI:64716"/>
        <dbReference type="ChEBI" id="CHEBI:140658"/>
        <dbReference type="EC" id="2.5.1.145"/>
    </reaction>
</comment>
<dbReference type="GO" id="GO:0005886">
    <property type="term" value="C:plasma membrane"/>
    <property type="evidence" value="ECO:0007669"/>
    <property type="project" value="UniProtKB-SubCell"/>
</dbReference>
<proteinExistence type="inferred from homology"/>
<dbReference type="HAMAP" id="MF_01147">
    <property type="entry name" value="Lgt"/>
    <property type="match status" value="1"/>
</dbReference>
<keyword evidence="2 7" id="KW-1003">Cell membrane</keyword>
<keyword evidence="6 7" id="KW-0472">Membrane</keyword>
<keyword evidence="8" id="KW-0449">Lipoprotein</keyword>
<dbReference type="GO" id="GO:0042158">
    <property type="term" value="P:lipoprotein biosynthetic process"/>
    <property type="evidence" value="ECO:0007669"/>
    <property type="project" value="UniProtKB-UniRule"/>
</dbReference>
<dbReference type="RefSeq" id="WP_059055170.1">
    <property type="nucleotide sequence ID" value="NZ_LOJF01000010.1"/>
</dbReference>
<feature type="transmembrane region" description="Helical" evidence="7">
    <location>
        <begin position="238"/>
        <end position="261"/>
    </location>
</feature>
<feature type="transmembrane region" description="Helical" evidence="7">
    <location>
        <begin position="177"/>
        <end position="194"/>
    </location>
</feature>
<gene>
    <name evidence="7" type="primary">lgt</name>
    <name evidence="8" type="ORF">AUL39_08175</name>
</gene>
<evidence type="ECO:0000256" key="4">
    <source>
        <dbReference type="ARBA" id="ARBA00022692"/>
    </source>
</evidence>
<comment type="similarity">
    <text evidence="1 7">Belongs to the Lgt family.</text>
</comment>
<protein>
    <recommendedName>
        <fullName evidence="7">Phosphatidylglycerol--prolipoprotein diacylglyceryl transferase</fullName>
        <ecNumber evidence="7">2.5.1.145</ecNumber>
    </recommendedName>
</protein>
<evidence type="ECO:0000256" key="1">
    <source>
        <dbReference type="ARBA" id="ARBA00007150"/>
    </source>
</evidence>
<dbReference type="GO" id="GO:0008961">
    <property type="term" value="F:phosphatidylglycerol-prolipoprotein diacylglyceryl transferase activity"/>
    <property type="evidence" value="ECO:0007669"/>
    <property type="project" value="UniProtKB-UniRule"/>
</dbReference>
<comment type="subcellular location">
    <subcellularLocation>
        <location evidence="7">Cell membrane</location>
        <topology evidence="7">Multi-pass membrane protein</topology>
    </subcellularLocation>
</comment>
<evidence type="ECO:0000313" key="9">
    <source>
        <dbReference type="Proteomes" id="UP000054078"/>
    </source>
</evidence>
<keyword evidence="4 7" id="KW-0812">Transmembrane</keyword>
<comment type="pathway">
    <text evidence="7">Protein modification; lipoprotein biosynthesis (diacylglyceryl transfer).</text>
</comment>
<evidence type="ECO:0000256" key="3">
    <source>
        <dbReference type="ARBA" id="ARBA00022679"/>
    </source>
</evidence>
<dbReference type="UniPathway" id="UPA00664"/>
<feature type="transmembrane region" description="Helical" evidence="7">
    <location>
        <begin position="56"/>
        <end position="79"/>
    </location>
</feature>
<reference evidence="8 9" key="1">
    <citation type="submission" date="2015-12" db="EMBL/GenBank/DDBJ databases">
        <title>Draft Genome Sequence of Olsenella scatoligenes SK9K4T; a Producer of 3-Methylindole- (skatole) and 4-Methylphenol- (p-cresol) Isolated from Pig Feces.</title>
        <authorList>
            <person name="Li X."/>
            <person name="Borg B."/>
            <person name="Canibe N."/>
        </authorList>
    </citation>
    <scope>NUCLEOTIDE SEQUENCE [LARGE SCALE GENOMIC DNA]</scope>
    <source>
        <strain evidence="8 9">SK9K4</strain>
    </source>
</reference>
<evidence type="ECO:0000256" key="5">
    <source>
        <dbReference type="ARBA" id="ARBA00022989"/>
    </source>
</evidence>
<dbReference type="OrthoDB" id="871140at2"/>